<evidence type="ECO:0000313" key="1">
    <source>
        <dbReference type="EnsemblPlants" id="OGLUM11G10970.1"/>
    </source>
</evidence>
<evidence type="ECO:0000313" key="2">
    <source>
        <dbReference type="Proteomes" id="UP000026961"/>
    </source>
</evidence>
<reference evidence="1" key="2">
    <citation type="submission" date="2018-05" db="EMBL/GenBank/DDBJ databases">
        <title>OgluRS3 (Oryza glumaepatula Reference Sequence Version 3).</title>
        <authorList>
            <person name="Zhang J."/>
            <person name="Kudrna D."/>
            <person name="Lee S."/>
            <person name="Talag J."/>
            <person name="Welchert J."/>
            <person name="Wing R.A."/>
        </authorList>
    </citation>
    <scope>NUCLEOTIDE SEQUENCE [LARGE SCALE GENOMIC DNA]</scope>
</reference>
<protein>
    <submittedName>
        <fullName evidence="1">Uncharacterized protein</fullName>
    </submittedName>
</protein>
<dbReference type="Proteomes" id="UP000026961">
    <property type="component" value="Chromosome 11"/>
</dbReference>
<name>A0A0E0BID5_9ORYZ</name>
<dbReference type="Gramene" id="OGLUM11G10970.1">
    <property type="protein sequence ID" value="OGLUM11G10970.1"/>
    <property type="gene ID" value="OGLUM11G10970"/>
</dbReference>
<accession>A0A0E0BID5</accession>
<dbReference type="HOGENOM" id="CLU_2376137_0_0_1"/>
<dbReference type="EnsemblPlants" id="OGLUM11G10970.1">
    <property type="protein sequence ID" value="OGLUM11G10970.1"/>
    <property type="gene ID" value="OGLUM11G10970"/>
</dbReference>
<dbReference type="AlphaFoldDB" id="A0A0E0BID5"/>
<keyword evidence="2" id="KW-1185">Reference proteome</keyword>
<proteinExistence type="predicted"/>
<organism evidence="1">
    <name type="scientific">Oryza glumipatula</name>
    <dbReference type="NCBI Taxonomy" id="40148"/>
    <lineage>
        <taxon>Eukaryota</taxon>
        <taxon>Viridiplantae</taxon>
        <taxon>Streptophyta</taxon>
        <taxon>Embryophyta</taxon>
        <taxon>Tracheophyta</taxon>
        <taxon>Spermatophyta</taxon>
        <taxon>Magnoliopsida</taxon>
        <taxon>Liliopsida</taxon>
        <taxon>Poales</taxon>
        <taxon>Poaceae</taxon>
        <taxon>BOP clade</taxon>
        <taxon>Oryzoideae</taxon>
        <taxon>Oryzeae</taxon>
        <taxon>Oryzinae</taxon>
        <taxon>Oryza</taxon>
    </lineage>
</organism>
<sequence>MEDCHVFKTELARQLAIEKEKQREYKNSAASFPDFDLHVLHIFGGSTSYSSKREYKKVEREVCSTSQGAATKMKWSQHKIEFSESDHPRIAMSRP</sequence>
<reference evidence="1" key="1">
    <citation type="submission" date="2015-04" db="UniProtKB">
        <authorList>
            <consortium name="EnsemblPlants"/>
        </authorList>
    </citation>
    <scope>IDENTIFICATION</scope>
</reference>